<dbReference type="PANTHER" id="PTHR13379">
    <property type="entry name" value="UNCHARACTERIZED DUF1308"/>
    <property type="match status" value="1"/>
</dbReference>
<evidence type="ECO:0000313" key="2">
    <source>
        <dbReference type="EMBL" id="TQD73993.1"/>
    </source>
</evidence>
<dbReference type="Proteomes" id="UP000315295">
    <property type="component" value="Unassembled WGS sequence"/>
</dbReference>
<dbReference type="PANTHER" id="PTHR13379:SF0">
    <property type="entry name" value="UPF0415 PROTEIN C7ORF25"/>
    <property type="match status" value="1"/>
</dbReference>
<reference evidence="2 3" key="1">
    <citation type="journal article" date="2019" name="G3 (Bethesda)">
        <title>Sequencing of a Wild Apple (Malus baccata) Genome Unravels the Differences Between Cultivated and Wild Apple Species Regarding Disease Resistance and Cold Tolerance.</title>
        <authorList>
            <person name="Chen X."/>
        </authorList>
    </citation>
    <scope>NUCLEOTIDE SEQUENCE [LARGE SCALE GENOMIC DNA]</scope>
    <source>
        <strain evidence="3">cv. Shandingzi</strain>
        <tissue evidence="2">Leaves</tissue>
    </source>
</reference>
<evidence type="ECO:0000259" key="1">
    <source>
        <dbReference type="Pfam" id="PF07000"/>
    </source>
</evidence>
<protein>
    <recommendedName>
        <fullName evidence="1">DUF1308 domain-containing protein</fullName>
    </recommendedName>
</protein>
<dbReference type="STRING" id="106549.A0A540KIE5"/>
<dbReference type="EMBL" id="VIEB01001229">
    <property type="protein sequence ID" value="TQD73993.1"/>
    <property type="molecule type" value="Genomic_DNA"/>
</dbReference>
<gene>
    <name evidence="2" type="ORF">C1H46_040469</name>
</gene>
<sequence>MEVGRKEVIDGAEADAYAAQQAAVELELARKRCRFVIGRIEGLPAPTNIKRTLLKLVHSELTFLSRSSSAASSSTSSTPLTNIKSVNIGHIEAVVHILRQPFITGVSRVCKPIPFSTLAPVAQQTDPCVNHKHVHVDIVCTLHRNPVWIVVSDRNPKYITWTGFRSPSHHKSRGLKLRIQQLTAAARSAVALKPSSIILFFSYRKGLGSVICDRLKEEFGATELRLDFPILDFDFDLSEEPGDWTNVLAARTFQQACVFEIKVNDPRDTVFSSESDVKDSCLGEVAAETYQDPSVSKEHTQFFPVFSSLISRMGIHSLDAKNVESVKLGRILGDGELINFDTTALIALISGISNGGTDKLLATPESELRQRFKGNYEFVIQQVMSEIQNPILVELGRAMSGKRGIICESVLLEFKELALMCGGPNENLRASHLLKYLTVVPDSPSERMMSLPTTRKLALKNKVVFGTGDSWCAPTVTANMAFVRAISQTGMSLFTIEHRPRALTVANLQAIIRVIRKFRVEDEIKEQSDYSPEAEAEAASFSLSLSLSVVDDDDELCPCSSTTGGIGGIAVGGASTSPAG</sequence>
<proteinExistence type="predicted"/>
<dbReference type="Pfam" id="PF07000">
    <property type="entry name" value="DUF1308"/>
    <property type="match status" value="1"/>
</dbReference>
<accession>A0A540KIE5</accession>
<dbReference type="InterPro" id="IPR010733">
    <property type="entry name" value="DUF1308"/>
</dbReference>
<name>A0A540KIE5_MALBA</name>
<evidence type="ECO:0000313" key="3">
    <source>
        <dbReference type="Proteomes" id="UP000315295"/>
    </source>
</evidence>
<feature type="domain" description="DUF1308" evidence="1">
    <location>
        <begin position="338"/>
        <end position="504"/>
    </location>
</feature>
<organism evidence="2 3">
    <name type="scientific">Malus baccata</name>
    <name type="common">Siberian crab apple</name>
    <name type="synonym">Pyrus baccata</name>
    <dbReference type="NCBI Taxonomy" id="106549"/>
    <lineage>
        <taxon>Eukaryota</taxon>
        <taxon>Viridiplantae</taxon>
        <taxon>Streptophyta</taxon>
        <taxon>Embryophyta</taxon>
        <taxon>Tracheophyta</taxon>
        <taxon>Spermatophyta</taxon>
        <taxon>Magnoliopsida</taxon>
        <taxon>eudicotyledons</taxon>
        <taxon>Gunneridae</taxon>
        <taxon>Pentapetalae</taxon>
        <taxon>rosids</taxon>
        <taxon>fabids</taxon>
        <taxon>Rosales</taxon>
        <taxon>Rosaceae</taxon>
        <taxon>Amygdaloideae</taxon>
        <taxon>Maleae</taxon>
        <taxon>Malus</taxon>
    </lineage>
</organism>
<dbReference type="AlphaFoldDB" id="A0A540KIE5"/>
<keyword evidence="3" id="KW-1185">Reference proteome</keyword>
<comment type="caution">
    <text evidence="2">The sequence shown here is derived from an EMBL/GenBank/DDBJ whole genome shotgun (WGS) entry which is preliminary data.</text>
</comment>